<dbReference type="EMBL" id="JAXCGZ010009471">
    <property type="protein sequence ID" value="KAK7077100.1"/>
    <property type="molecule type" value="Genomic_DNA"/>
</dbReference>
<dbReference type="Proteomes" id="UP001381693">
    <property type="component" value="Unassembled WGS sequence"/>
</dbReference>
<accession>A0AAN8X351</accession>
<protein>
    <submittedName>
        <fullName evidence="1">Uncharacterized protein</fullName>
    </submittedName>
</protein>
<sequence length="511" mass="56963">MKFKSVIRESAESEIVSASLPGGRLMKASTLESQFWINFVDDPNGMVNWTSTIVSYSSSRASEWAFRSGVYHHSLSKPLKLGGHLVTEPTSANMQVLFDVFSGVDEALKVNVKLQNDRGSYIIISNLTRSMDTHPRVADAVISFLPSPDSGQISVVLIIPTQNEKEGQLLSQNSNHVDSDVHFILTCGLDAPVEYTAFSCRLTAPSVNEKVYVRYQVVKDSGCSGLSLSVGLLHQKYHMQQKSCRNPNSFQASLSTKTKKHQRQELAVRLGVLDTKQAELDIIDAAHVMFQLHPPFLLHVMGHSRGNLWSRWEDFKNGVHLEADELKNAGVSVVESFAEDVKMLKNLARISGPTPAHHLASYLTAQSKTLLEELSGDILIKEIAQSAQMCIDVTSVLLEACMAYMNHNYGKMFMEMGSSLTAWINERVKNIKHWFVTSAAVIQDAFVTTLNFIYRVPGMILDLGTYLSARWLIRLLGARTVLFNSVLSQECVYVLIHMQCVFCLALELFLV</sequence>
<organism evidence="1 2">
    <name type="scientific">Halocaridina rubra</name>
    <name type="common">Hawaiian red shrimp</name>
    <dbReference type="NCBI Taxonomy" id="373956"/>
    <lineage>
        <taxon>Eukaryota</taxon>
        <taxon>Metazoa</taxon>
        <taxon>Ecdysozoa</taxon>
        <taxon>Arthropoda</taxon>
        <taxon>Crustacea</taxon>
        <taxon>Multicrustacea</taxon>
        <taxon>Malacostraca</taxon>
        <taxon>Eumalacostraca</taxon>
        <taxon>Eucarida</taxon>
        <taxon>Decapoda</taxon>
        <taxon>Pleocyemata</taxon>
        <taxon>Caridea</taxon>
        <taxon>Atyoidea</taxon>
        <taxon>Atyidae</taxon>
        <taxon>Halocaridina</taxon>
    </lineage>
</organism>
<evidence type="ECO:0000313" key="1">
    <source>
        <dbReference type="EMBL" id="KAK7077100.1"/>
    </source>
</evidence>
<comment type="caution">
    <text evidence="1">The sequence shown here is derived from an EMBL/GenBank/DDBJ whole genome shotgun (WGS) entry which is preliminary data.</text>
</comment>
<gene>
    <name evidence="1" type="ORF">SK128_015805</name>
</gene>
<keyword evidence="2" id="KW-1185">Reference proteome</keyword>
<reference evidence="1 2" key="1">
    <citation type="submission" date="2023-11" db="EMBL/GenBank/DDBJ databases">
        <title>Halocaridina rubra genome assembly.</title>
        <authorList>
            <person name="Smith C."/>
        </authorList>
    </citation>
    <scope>NUCLEOTIDE SEQUENCE [LARGE SCALE GENOMIC DNA]</scope>
    <source>
        <strain evidence="1">EP-1</strain>
        <tissue evidence="1">Whole</tissue>
    </source>
</reference>
<name>A0AAN8X351_HALRR</name>
<evidence type="ECO:0000313" key="2">
    <source>
        <dbReference type="Proteomes" id="UP001381693"/>
    </source>
</evidence>
<proteinExistence type="predicted"/>
<dbReference type="AlphaFoldDB" id="A0AAN8X351"/>